<proteinExistence type="predicted"/>
<accession>A0ABX7N050</accession>
<reference evidence="2 3" key="1">
    <citation type="submission" date="2021-02" db="EMBL/GenBank/DDBJ databases">
        <title>De Novo genome assembly of isolated myxobacteria.</title>
        <authorList>
            <person name="Stevens D.C."/>
        </authorList>
    </citation>
    <scope>NUCLEOTIDE SEQUENCE [LARGE SCALE GENOMIC DNA]</scope>
    <source>
        <strain evidence="2 3">SCHIC003</strain>
    </source>
</reference>
<dbReference type="RefSeq" id="WP_206713799.1">
    <property type="nucleotide sequence ID" value="NZ_CP071091.1"/>
</dbReference>
<dbReference type="Proteomes" id="UP000663090">
    <property type="component" value="Chromosome"/>
</dbReference>
<organism evidence="2 3">
    <name type="scientific">Myxococcus landrumensis</name>
    <dbReference type="NCBI Taxonomy" id="2813577"/>
    <lineage>
        <taxon>Bacteria</taxon>
        <taxon>Pseudomonadati</taxon>
        <taxon>Myxococcota</taxon>
        <taxon>Myxococcia</taxon>
        <taxon>Myxococcales</taxon>
        <taxon>Cystobacterineae</taxon>
        <taxon>Myxococcaceae</taxon>
        <taxon>Myxococcus</taxon>
    </lineage>
</organism>
<dbReference type="EMBL" id="CP071091">
    <property type="protein sequence ID" value="QSQ12065.1"/>
    <property type="molecule type" value="Genomic_DNA"/>
</dbReference>
<name>A0ABX7N050_9BACT</name>
<sequence length="49" mass="5483">MVKLPLETGGLPPLLCPFWFSLGGQEAANDTEPPEPSPSRHRKLRRAER</sequence>
<keyword evidence="3" id="KW-1185">Reference proteome</keyword>
<protein>
    <submittedName>
        <fullName evidence="2">Uncharacterized protein</fullName>
    </submittedName>
</protein>
<evidence type="ECO:0000313" key="3">
    <source>
        <dbReference type="Proteomes" id="UP000663090"/>
    </source>
</evidence>
<gene>
    <name evidence="2" type="ORF">JY572_27250</name>
</gene>
<feature type="compositionally biased region" description="Basic residues" evidence="1">
    <location>
        <begin position="39"/>
        <end position="49"/>
    </location>
</feature>
<feature type="region of interest" description="Disordered" evidence="1">
    <location>
        <begin position="24"/>
        <end position="49"/>
    </location>
</feature>
<evidence type="ECO:0000313" key="2">
    <source>
        <dbReference type="EMBL" id="QSQ12065.1"/>
    </source>
</evidence>
<evidence type="ECO:0000256" key="1">
    <source>
        <dbReference type="SAM" id="MobiDB-lite"/>
    </source>
</evidence>